<dbReference type="Pfam" id="PF14478">
    <property type="entry name" value="DUF4430"/>
    <property type="match status" value="1"/>
</dbReference>
<name>A0A0G1XK89_9BACT</name>
<comment type="caution">
    <text evidence="3">The sequence shown here is derived from an EMBL/GenBank/DDBJ whole genome shotgun (WGS) entry which is preliminary data.</text>
</comment>
<dbReference type="InterPro" id="IPR027954">
    <property type="entry name" value="Transcobalamin-like_C"/>
</dbReference>
<sequence>MNLRKFLPFVVAVLLLVVAYFNYSKYFTPKNSQVFSTPTETQEVRVSVKVDYGTKANDSWEVQTNPDESALSVLQQKAQVEIKEFSFGKLVEGINGVRSGNGNFWIYYVNGQTAAVGADQYRVKAGDVIEWKLEEEKK</sequence>
<organism evidence="3 4">
    <name type="scientific">Candidatus Amesbacteria bacterium GW2011_GWC1_48_10</name>
    <dbReference type="NCBI Taxonomy" id="1618365"/>
    <lineage>
        <taxon>Bacteria</taxon>
        <taxon>Candidatus Amesiibacteriota</taxon>
    </lineage>
</organism>
<accession>A0A0G1XK89</accession>
<evidence type="ECO:0000313" key="4">
    <source>
        <dbReference type="Proteomes" id="UP000034877"/>
    </source>
</evidence>
<feature type="transmembrane region" description="Helical" evidence="1">
    <location>
        <begin position="6"/>
        <end position="23"/>
    </location>
</feature>
<proteinExistence type="predicted"/>
<dbReference type="Gene3D" id="2.170.130.30">
    <property type="match status" value="1"/>
</dbReference>
<evidence type="ECO:0000259" key="2">
    <source>
        <dbReference type="Pfam" id="PF14478"/>
    </source>
</evidence>
<evidence type="ECO:0000313" key="3">
    <source>
        <dbReference type="EMBL" id="KKU94755.1"/>
    </source>
</evidence>
<dbReference type="AlphaFoldDB" id="A0A0G1XK89"/>
<evidence type="ECO:0000256" key="1">
    <source>
        <dbReference type="SAM" id="Phobius"/>
    </source>
</evidence>
<protein>
    <submittedName>
        <fullName evidence="3">LPXTG-motif cell wall anchor domain protein</fullName>
    </submittedName>
</protein>
<dbReference type="Proteomes" id="UP000034877">
    <property type="component" value="Unassembled WGS sequence"/>
</dbReference>
<feature type="domain" description="Transcobalamin-like C-terminal" evidence="2">
    <location>
        <begin position="67"/>
        <end position="134"/>
    </location>
</feature>
<keyword evidence="1" id="KW-0472">Membrane</keyword>
<keyword evidence="1" id="KW-0812">Transmembrane</keyword>
<dbReference type="EMBL" id="LCPE01000007">
    <property type="protein sequence ID" value="KKU94755.1"/>
    <property type="molecule type" value="Genomic_DNA"/>
</dbReference>
<reference evidence="3 4" key="1">
    <citation type="journal article" date="2015" name="Nature">
        <title>rRNA introns, odd ribosomes, and small enigmatic genomes across a large radiation of phyla.</title>
        <authorList>
            <person name="Brown C.T."/>
            <person name="Hug L.A."/>
            <person name="Thomas B.C."/>
            <person name="Sharon I."/>
            <person name="Castelle C.J."/>
            <person name="Singh A."/>
            <person name="Wilkins M.J."/>
            <person name="Williams K.H."/>
            <person name="Banfield J.F."/>
        </authorList>
    </citation>
    <scope>NUCLEOTIDE SEQUENCE [LARGE SCALE GENOMIC DNA]</scope>
</reference>
<keyword evidence="1" id="KW-1133">Transmembrane helix</keyword>
<gene>
    <name evidence="3" type="ORF">UY22_C0007G0019</name>
</gene>